<evidence type="ECO:0000313" key="2">
    <source>
        <dbReference type="EMBL" id="KAA1097178.1"/>
    </source>
</evidence>
<accession>A0A5B0PXB9</accession>
<dbReference type="Proteomes" id="UP000325313">
    <property type="component" value="Unassembled WGS sequence"/>
</dbReference>
<feature type="signal peptide" evidence="1">
    <location>
        <begin position="1"/>
        <end position="21"/>
    </location>
</feature>
<name>A0A5B0PXB9_PUCGR</name>
<organism evidence="3 4">
    <name type="scientific">Puccinia graminis f. sp. tritici</name>
    <dbReference type="NCBI Taxonomy" id="56615"/>
    <lineage>
        <taxon>Eukaryota</taxon>
        <taxon>Fungi</taxon>
        <taxon>Dikarya</taxon>
        <taxon>Basidiomycota</taxon>
        <taxon>Pucciniomycotina</taxon>
        <taxon>Pucciniomycetes</taxon>
        <taxon>Pucciniales</taxon>
        <taxon>Pucciniaceae</taxon>
        <taxon>Puccinia</taxon>
    </lineage>
</organism>
<dbReference type="EMBL" id="VDEP01000350">
    <property type="protein sequence ID" value="KAA1097178.1"/>
    <property type="molecule type" value="Genomic_DNA"/>
</dbReference>
<evidence type="ECO:0000313" key="3">
    <source>
        <dbReference type="EMBL" id="KAA1105578.1"/>
    </source>
</evidence>
<dbReference type="EMBL" id="VSWC01000040">
    <property type="protein sequence ID" value="KAA1105578.1"/>
    <property type="molecule type" value="Genomic_DNA"/>
</dbReference>
<protein>
    <submittedName>
        <fullName evidence="3">Uncharacterized protein</fullName>
    </submittedName>
</protein>
<evidence type="ECO:0000313" key="4">
    <source>
        <dbReference type="Proteomes" id="UP000324748"/>
    </source>
</evidence>
<dbReference type="AlphaFoldDB" id="A0A5B0PXB9"/>
<feature type="chain" id="PRO_5033474272" evidence="1">
    <location>
        <begin position="22"/>
        <end position="288"/>
    </location>
</feature>
<sequence>MLAHGFVFVSVISLLVRSSLAIDCYPGTVVDSKECHRALSQIVYENGDVLGTDSKHFGYIYGNCSIIVVNPKGASPSKQQIESGFNQILGKCKPESGGGDLPANEAVFLNIGNRGTGPYAPYESDFPFLKEACGLNTNAPDTKKEDCLKAYNSIPLSAEGQFLSDNHTETIKILKTYQTCTVSRIDFHPTITDLLRANSAEFIWTRHPRLTSRSARQQVHIYASDGSNIVATNGNVRPVFKKMLNQCNGKSGVVSMKKGVQGHNGRLFLKTRSSVPCGIDGENKQVCH</sequence>
<keyword evidence="4" id="KW-1185">Reference proteome</keyword>
<dbReference type="OrthoDB" id="2496080at2759"/>
<gene>
    <name evidence="3" type="ORF">PGT21_012164</name>
    <name evidence="2" type="ORF">PGTUg99_007296</name>
</gene>
<comment type="caution">
    <text evidence="3">The sequence shown here is derived from an EMBL/GenBank/DDBJ whole genome shotgun (WGS) entry which is preliminary data.</text>
</comment>
<evidence type="ECO:0000256" key="1">
    <source>
        <dbReference type="SAM" id="SignalP"/>
    </source>
</evidence>
<evidence type="ECO:0000313" key="5">
    <source>
        <dbReference type="Proteomes" id="UP000325313"/>
    </source>
</evidence>
<reference evidence="4 5" key="1">
    <citation type="submission" date="2019-05" db="EMBL/GenBank/DDBJ databases">
        <title>Emergence of the Ug99 lineage of the wheat stem rust pathogen through somatic hybridization.</title>
        <authorList>
            <person name="Li F."/>
            <person name="Upadhyaya N.M."/>
            <person name="Sperschneider J."/>
            <person name="Matny O."/>
            <person name="Nguyen-Phuc H."/>
            <person name="Mago R."/>
            <person name="Raley C."/>
            <person name="Miller M.E."/>
            <person name="Silverstein K.A.T."/>
            <person name="Henningsen E."/>
            <person name="Hirsch C.D."/>
            <person name="Visser B."/>
            <person name="Pretorius Z.A."/>
            <person name="Steffenson B.J."/>
            <person name="Schwessinger B."/>
            <person name="Dodds P.N."/>
            <person name="Figueroa M."/>
        </authorList>
    </citation>
    <scope>NUCLEOTIDE SEQUENCE [LARGE SCALE GENOMIC DNA]</scope>
    <source>
        <strain evidence="3">21-0</strain>
        <strain evidence="2 5">Ug99</strain>
    </source>
</reference>
<keyword evidence="1" id="KW-0732">Signal</keyword>
<proteinExistence type="predicted"/>
<dbReference type="Proteomes" id="UP000324748">
    <property type="component" value="Unassembled WGS sequence"/>
</dbReference>